<protein>
    <submittedName>
        <fullName evidence="2">Uncharacterized protein</fullName>
    </submittedName>
</protein>
<dbReference type="EMBL" id="JAVRFJ010000001">
    <property type="protein sequence ID" value="MDT0566299.1"/>
    <property type="molecule type" value="Genomic_DNA"/>
</dbReference>
<dbReference type="RefSeq" id="WP_311589045.1">
    <property type="nucleotide sequence ID" value="NZ_JAVRFJ010000001.1"/>
</dbReference>
<sequence length="94" mass="9815">MSTPSSQECRTGVGEGGIDQRLRDGSRVRGGVGAVERGAACGGAVEEQGQLFTEGLRVRDPGLPGDVREAAGELPLVRRGQVMGGMPRGRALRR</sequence>
<keyword evidence="3" id="KW-1185">Reference proteome</keyword>
<evidence type="ECO:0000313" key="2">
    <source>
        <dbReference type="EMBL" id="MDT0566299.1"/>
    </source>
</evidence>
<accession>A0ABU2YQP3</accession>
<evidence type="ECO:0000256" key="1">
    <source>
        <dbReference type="SAM" id="MobiDB-lite"/>
    </source>
</evidence>
<comment type="caution">
    <text evidence="2">The sequence shown here is derived from an EMBL/GenBank/DDBJ whole genome shotgun (WGS) entry which is preliminary data.</text>
</comment>
<dbReference type="Proteomes" id="UP001180737">
    <property type="component" value="Unassembled WGS sequence"/>
</dbReference>
<proteinExistence type="predicted"/>
<name>A0ABU2YQP3_9ACTN</name>
<feature type="region of interest" description="Disordered" evidence="1">
    <location>
        <begin position="1"/>
        <end position="25"/>
    </location>
</feature>
<gene>
    <name evidence="2" type="ORF">RM704_02205</name>
</gene>
<reference evidence="2" key="1">
    <citation type="submission" date="2024-05" db="EMBL/GenBank/DDBJ databases">
        <title>30 novel species of actinomycetes from the DSMZ collection.</title>
        <authorList>
            <person name="Nouioui I."/>
        </authorList>
    </citation>
    <scope>NUCLEOTIDE SEQUENCE</scope>
    <source>
        <strain evidence="2">DSM 3412</strain>
    </source>
</reference>
<evidence type="ECO:0000313" key="3">
    <source>
        <dbReference type="Proteomes" id="UP001180737"/>
    </source>
</evidence>
<organism evidence="2 3">
    <name type="scientific">Streptomyces gottesmaniae</name>
    <dbReference type="NCBI Taxonomy" id="3075518"/>
    <lineage>
        <taxon>Bacteria</taxon>
        <taxon>Bacillati</taxon>
        <taxon>Actinomycetota</taxon>
        <taxon>Actinomycetes</taxon>
        <taxon>Kitasatosporales</taxon>
        <taxon>Streptomycetaceae</taxon>
        <taxon>Streptomyces</taxon>
    </lineage>
</organism>